<sequence>MTVKLRLGGIVTNSVVDGPGLRTVVFLQGCPRRCPGCHNQELLDAEGGREVTVEEALQEIKATISPITQGITFSGGDPLLQPEAVYSLANGLKKQFPRLDIWLYTGYRYEEIKNLPVLELVDVLVDGPFEQDKKDLALAFRGSSNQRLIDIPQSRQAGRVVEWRLPVWDPVIYHVHDPVKG</sequence>
<dbReference type="InterPro" id="IPR034457">
    <property type="entry name" value="Organic_radical-activating"/>
</dbReference>
<dbReference type="STRING" id="1121429.SAMN02745133_02620"/>
<comment type="catalytic activity">
    <reaction evidence="11">
        <text>glycyl-[protein] + reduced [flavodoxin] + S-adenosyl-L-methionine = glycin-2-yl radical-[protein] + semiquinone [flavodoxin] + 5'-deoxyadenosine + L-methionine + H(+)</text>
        <dbReference type="Rhea" id="RHEA:61976"/>
        <dbReference type="Rhea" id="RHEA-COMP:10622"/>
        <dbReference type="Rhea" id="RHEA-COMP:14480"/>
        <dbReference type="Rhea" id="RHEA-COMP:15993"/>
        <dbReference type="Rhea" id="RHEA-COMP:15994"/>
        <dbReference type="ChEBI" id="CHEBI:15378"/>
        <dbReference type="ChEBI" id="CHEBI:17319"/>
        <dbReference type="ChEBI" id="CHEBI:29947"/>
        <dbReference type="ChEBI" id="CHEBI:32722"/>
        <dbReference type="ChEBI" id="CHEBI:57618"/>
        <dbReference type="ChEBI" id="CHEBI:57844"/>
        <dbReference type="ChEBI" id="CHEBI:59789"/>
        <dbReference type="ChEBI" id="CHEBI:140311"/>
    </reaction>
</comment>
<dbReference type="GO" id="GO:0004748">
    <property type="term" value="F:ribonucleoside-diphosphate reductase activity, thioredoxin disulfide as acceptor"/>
    <property type="evidence" value="ECO:0007669"/>
    <property type="project" value="TreeGrafter"/>
</dbReference>
<dbReference type="GO" id="GO:0043365">
    <property type="term" value="F:[formate-C-acetyltransferase]-activating enzyme activity"/>
    <property type="evidence" value="ECO:0007669"/>
    <property type="project" value="InterPro"/>
</dbReference>
<reference evidence="15" key="1">
    <citation type="submission" date="2016-11" db="EMBL/GenBank/DDBJ databases">
        <authorList>
            <person name="Varghese N."/>
            <person name="Submissions S."/>
        </authorList>
    </citation>
    <scope>NUCLEOTIDE SEQUENCE [LARGE SCALE GENOMIC DNA]</scope>
    <source>
        <strain evidence="15">DSM 12395</strain>
    </source>
</reference>
<feature type="domain" description="Radical SAM core" evidence="13">
    <location>
        <begin position="16"/>
        <end position="181"/>
    </location>
</feature>
<name>A0A1M5BK73_9FIRM</name>
<keyword evidence="5" id="KW-0004">4Fe-4S</keyword>
<comment type="cofactor">
    <cofactor evidence="1">
        <name>[4Fe-4S] cluster</name>
        <dbReference type="ChEBI" id="CHEBI:49883"/>
    </cofactor>
</comment>
<dbReference type="PROSITE" id="PS01087">
    <property type="entry name" value="RADICAL_ACTIVATING"/>
    <property type="match status" value="1"/>
</dbReference>
<dbReference type="GO" id="GO:0046872">
    <property type="term" value="F:metal ion binding"/>
    <property type="evidence" value="ECO:0007669"/>
    <property type="project" value="UniProtKB-KW"/>
</dbReference>
<dbReference type="AlphaFoldDB" id="A0A1M5BK73"/>
<dbReference type="CDD" id="cd01335">
    <property type="entry name" value="Radical_SAM"/>
    <property type="match status" value="1"/>
</dbReference>
<evidence type="ECO:0000256" key="10">
    <source>
        <dbReference type="ARBA" id="ARBA00023014"/>
    </source>
</evidence>
<accession>A0A1M5BK73</accession>
<dbReference type="InterPro" id="IPR012837">
    <property type="entry name" value="NrdG"/>
</dbReference>
<evidence type="ECO:0000256" key="5">
    <source>
        <dbReference type="ARBA" id="ARBA00022485"/>
    </source>
</evidence>
<comment type="function">
    <text evidence="2 12">Activation of anaerobic ribonucleoside-triphosphate reductase under anaerobic conditions by generation of an organic free radical, using S-adenosylmethionine and reduced flavodoxin as cosubstrates to produce 5'-deoxy-adenosine.</text>
</comment>
<evidence type="ECO:0000259" key="13">
    <source>
        <dbReference type="PROSITE" id="PS51918"/>
    </source>
</evidence>
<dbReference type="Pfam" id="PF13353">
    <property type="entry name" value="Fer4_12"/>
    <property type="match status" value="1"/>
</dbReference>
<dbReference type="PROSITE" id="PS51918">
    <property type="entry name" value="RADICAL_SAM"/>
    <property type="match status" value="1"/>
</dbReference>
<keyword evidence="9" id="KW-0408">Iron</keyword>
<evidence type="ECO:0000256" key="11">
    <source>
        <dbReference type="ARBA" id="ARBA00047365"/>
    </source>
</evidence>
<dbReference type="PANTHER" id="PTHR30352:SF2">
    <property type="entry name" value="ANAEROBIC RIBONUCLEOSIDE-TRIPHOSPHATE REDUCTASE-ACTIVATING PROTEIN"/>
    <property type="match status" value="1"/>
</dbReference>
<evidence type="ECO:0000256" key="1">
    <source>
        <dbReference type="ARBA" id="ARBA00001966"/>
    </source>
</evidence>
<dbReference type="PANTHER" id="PTHR30352">
    <property type="entry name" value="PYRUVATE FORMATE-LYASE-ACTIVATING ENZYME"/>
    <property type="match status" value="1"/>
</dbReference>
<dbReference type="Gene3D" id="3.20.20.70">
    <property type="entry name" value="Aldolase class I"/>
    <property type="match status" value="1"/>
</dbReference>
<keyword evidence="15" id="KW-1185">Reference proteome</keyword>
<evidence type="ECO:0000256" key="12">
    <source>
        <dbReference type="PIRNR" id="PIRNR000368"/>
    </source>
</evidence>
<evidence type="ECO:0000313" key="14">
    <source>
        <dbReference type="EMBL" id="SHF42876.1"/>
    </source>
</evidence>
<organism evidence="14 15">
    <name type="scientific">Desulforamulus putei DSM 12395</name>
    <dbReference type="NCBI Taxonomy" id="1121429"/>
    <lineage>
        <taxon>Bacteria</taxon>
        <taxon>Bacillati</taxon>
        <taxon>Bacillota</taxon>
        <taxon>Clostridia</taxon>
        <taxon>Eubacteriales</taxon>
        <taxon>Peptococcaceae</taxon>
        <taxon>Desulforamulus</taxon>
    </lineage>
</organism>
<keyword evidence="7" id="KW-0479">Metal-binding</keyword>
<dbReference type="InterPro" id="IPR001989">
    <property type="entry name" value="Radical_activat_CS"/>
</dbReference>
<evidence type="ECO:0000256" key="9">
    <source>
        <dbReference type="ARBA" id="ARBA00023004"/>
    </source>
</evidence>
<dbReference type="Proteomes" id="UP000184148">
    <property type="component" value="Unassembled WGS sequence"/>
</dbReference>
<dbReference type="RefSeq" id="WP_073239829.1">
    <property type="nucleotide sequence ID" value="NZ_FQUY01000023.1"/>
</dbReference>
<keyword evidence="10" id="KW-0411">Iron-sulfur</keyword>
<evidence type="ECO:0000256" key="4">
    <source>
        <dbReference type="ARBA" id="ARBA00014281"/>
    </source>
</evidence>
<dbReference type="EMBL" id="FQUY01000023">
    <property type="protein sequence ID" value="SHF42876.1"/>
    <property type="molecule type" value="Genomic_DNA"/>
</dbReference>
<evidence type="ECO:0000313" key="15">
    <source>
        <dbReference type="Proteomes" id="UP000184148"/>
    </source>
</evidence>
<evidence type="ECO:0000256" key="8">
    <source>
        <dbReference type="ARBA" id="ARBA00023002"/>
    </source>
</evidence>
<dbReference type="InterPro" id="IPR058240">
    <property type="entry name" value="rSAM_sf"/>
</dbReference>
<gene>
    <name evidence="14" type="ORF">SAMN02745133_02620</name>
</gene>
<dbReference type="SFLD" id="SFLDF00299">
    <property type="entry name" value="anaerobic_ribonucleoside-triph"/>
    <property type="match status" value="1"/>
</dbReference>
<evidence type="ECO:0000256" key="2">
    <source>
        <dbReference type="ARBA" id="ARBA00003852"/>
    </source>
</evidence>
<dbReference type="SFLD" id="SFLDS00029">
    <property type="entry name" value="Radical_SAM"/>
    <property type="match status" value="1"/>
</dbReference>
<proteinExistence type="inferred from homology"/>
<evidence type="ECO:0000256" key="3">
    <source>
        <dbReference type="ARBA" id="ARBA00009777"/>
    </source>
</evidence>
<dbReference type="SFLD" id="SFLDG01066">
    <property type="entry name" value="organic_radical-activating_enz"/>
    <property type="match status" value="1"/>
</dbReference>
<dbReference type="SFLD" id="SFLDG01063">
    <property type="entry name" value="activating_enzymes__group_1"/>
    <property type="match status" value="1"/>
</dbReference>
<dbReference type="NCBIfam" id="TIGR02491">
    <property type="entry name" value="NrdG"/>
    <property type="match status" value="1"/>
</dbReference>
<comment type="similarity">
    <text evidence="3 12">Belongs to the organic radical-activating enzymes family.</text>
</comment>
<dbReference type="InterPro" id="IPR007197">
    <property type="entry name" value="rSAM"/>
</dbReference>
<keyword evidence="8 12" id="KW-0560">Oxidoreductase</keyword>
<dbReference type="EC" id="1.97.1.-" evidence="12"/>
<protein>
    <recommendedName>
        <fullName evidence="4 12">Anaerobic ribonucleoside-triphosphate reductase-activating protein</fullName>
        <ecNumber evidence="12">1.97.1.-</ecNumber>
    </recommendedName>
</protein>
<evidence type="ECO:0000256" key="7">
    <source>
        <dbReference type="ARBA" id="ARBA00022723"/>
    </source>
</evidence>
<dbReference type="PIRSF" id="PIRSF000368">
    <property type="entry name" value="NrdG"/>
    <property type="match status" value="1"/>
</dbReference>
<dbReference type="GO" id="GO:0051539">
    <property type="term" value="F:4 iron, 4 sulfur cluster binding"/>
    <property type="evidence" value="ECO:0007669"/>
    <property type="project" value="UniProtKB-KW"/>
</dbReference>
<dbReference type="SUPFAM" id="SSF102114">
    <property type="entry name" value="Radical SAM enzymes"/>
    <property type="match status" value="1"/>
</dbReference>
<dbReference type="InterPro" id="IPR013785">
    <property type="entry name" value="Aldolase_TIM"/>
</dbReference>
<dbReference type="OrthoDB" id="9782387at2"/>
<evidence type="ECO:0000256" key="6">
    <source>
        <dbReference type="ARBA" id="ARBA00022691"/>
    </source>
</evidence>
<keyword evidence="6" id="KW-0949">S-adenosyl-L-methionine</keyword>